<dbReference type="EMBL" id="VFJE01000053">
    <property type="protein sequence ID" value="TPD69764.1"/>
    <property type="molecule type" value="Genomic_DNA"/>
</dbReference>
<protein>
    <recommendedName>
        <fullName evidence="3">Lipoprotein</fullName>
    </recommendedName>
</protein>
<evidence type="ECO:0008006" key="3">
    <source>
        <dbReference type="Google" id="ProtNLM"/>
    </source>
</evidence>
<proteinExistence type="predicted"/>
<dbReference type="AlphaFoldDB" id="A0A501QBM5"/>
<evidence type="ECO:0000313" key="1">
    <source>
        <dbReference type="EMBL" id="TPD69764.1"/>
    </source>
</evidence>
<comment type="caution">
    <text evidence="1">The sequence shown here is derived from an EMBL/GenBank/DDBJ whole genome shotgun (WGS) entry which is preliminary data.</text>
</comment>
<reference evidence="1 2" key="2">
    <citation type="submission" date="2019-06" db="EMBL/GenBank/DDBJ databases">
        <authorList>
            <person name="Seo Y."/>
        </authorList>
    </citation>
    <scope>NUCLEOTIDE SEQUENCE [LARGE SCALE GENOMIC DNA]</scope>
    <source>
        <strain evidence="1 2">MaA-Y11</strain>
    </source>
</reference>
<organism evidence="1 2">
    <name type="scientific">Flavobacterium microcysteis</name>
    <dbReference type="NCBI Taxonomy" id="2596891"/>
    <lineage>
        <taxon>Bacteria</taxon>
        <taxon>Pseudomonadati</taxon>
        <taxon>Bacteroidota</taxon>
        <taxon>Flavobacteriia</taxon>
        <taxon>Flavobacteriales</taxon>
        <taxon>Flavobacteriaceae</taxon>
        <taxon>Flavobacterium</taxon>
    </lineage>
</organism>
<keyword evidence="2" id="KW-1185">Reference proteome</keyword>
<reference evidence="1 2" key="1">
    <citation type="submission" date="2019-06" db="EMBL/GenBank/DDBJ databases">
        <title>Flavobacterium sp. MaA-Y11 from geoumgang.</title>
        <authorList>
            <person name="Jeong S."/>
        </authorList>
    </citation>
    <scope>NUCLEOTIDE SEQUENCE [LARGE SCALE GENOMIC DNA]</scope>
    <source>
        <strain evidence="1 2">MaA-Y11</strain>
    </source>
</reference>
<dbReference type="Proteomes" id="UP000319175">
    <property type="component" value="Unassembled WGS sequence"/>
</dbReference>
<evidence type="ECO:0000313" key="2">
    <source>
        <dbReference type="Proteomes" id="UP000319175"/>
    </source>
</evidence>
<sequence>MKKNVIYILSVSFLILSCGTPKTLKQLGWSKGCPLERLNWMEASEGYDSKTMLEIATKLEAAVKSDLSAIKGDAKAKGELNSTLNDIVNKNGGGKIKVSQEFYEAYINKRSGICAVYQGIKDKIFTDDVAKSKAQELYLKLAESFSQIKSEEEKKNQ</sequence>
<dbReference type="RefSeq" id="WP_140000391.1">
    <property type="nucleotide sequence ID" value="NZ_VFJE01000053.1"/>
</dbReference>
<accession>A0A501QBM5</accession>
<gene>
    <name evidence="1" type="ORF">FJA49_07600</name>
</gene>
<name>A0A501QBM5_9FLAO</name>
<dbReference type="PROSITE" id="PS51257">
    <property type="entry name" value="PROKAR_LIPOPROTEIN"/>
    <property type="match status" value="1"/>
</dbReference>